<evidence type="ECO:0000313" key="3">
    <source>
        <dbReference type="EnsemblMetazoa" id="XP_030842856"/>
    </source>
</evidence>
<dbReference type="RefSeq" id="XP_030842856.1">
    <property type="nucleotide sequence ID" value="XM_030986996.1"/>
</dbReference>
<proteinExistence type="predicted"/>
<dbReference type="OMA" id="CIPYYKM"/>
<organism evidence="3 4">
    <name type="scientific">Strongylocentrotus purpuratus</name>
    <name type="common">Purple sea urchin</name>
    <dbReference type="NCBI Taxonomy" id="7668"/>
    <lineage>
        <taxon>Eukaryota</taxon>
        <taxon>Metazoa</taxon>
        <taxon>Echinodermata</taxon>
        <taxon>Eleutherozoa</taxon>
        <taxon>Echinozoa</taxon>
        <taxon>Echinoidea</taxon>
        <taxon>Euechinoidea</taxon>
        <taxon>Echinacea</taxon>
        <taxon>Camarodonta</taxon>
        <taxon>Echinidea</taxon>
        <taxon>Strongylocentrotidae</taxon>
        <taxon>Strongylocentrotus</taxon>
    </lineage>
</organism>
<feature type="domain" description="BLOC-2 complex member HPS3 N-terminal" evidence="1">
    <location>
        <begin position="369"/>
        <end position="521"/>
    </location>
</feature>
<feature type="domain" description="BLOC-2 complex member HPS3 C-terminal" evidence="2">
    <location>
        <begin position="537"/>
        <end position="870"/>
    </location>
</feature>
<accession>A0A7M7NWV3</accession>
<feature type="domain" description="BLOC-2 complex member HPS3 C-terminal" evidence="2">
    <location>
        <begin position="950"/>
        <end position="1093"/>
    </location>
</feature>
<keyword evidence="4" id="KW-1185">Reference proteome</keyword>
<dbReference type="KEGG" id="spu:587350"/>
<evidence type="ECO:0000313" key="4">
    <source>
        <dbReference type="Proteomes" id="UP000007110"/>
    </source>
</evidence>
<reference evidence="4" key="1">
    <citation type="submission" date="2015-02" db="EMBL/GenBank/DDBJ databases">
        <title>Genome sequencing for Strongylocentrotus purpuratus.</title>
        <authorList>
            <person name="Murali S."/>
            <person name="Liu Y."/>
            <person name="Vee V."/>
            <person name="English A."/>
            <person name="Wang M."/>
            <person name="Skinner E."/>
            <person name="Han Y."/>
            <person name="Muzny D.M."/>
            <person name="Worley K.C."/>
            <person name="Gibbs R.A."/>
        </authorList>
    </citation>
    <scope>NUCLEOTIDE SEQUENCE</scope>
</reference>
<sequence length="1120" mass="123878">MVQVLSCHHFKSQTVVSPSHEPHVIFASGKHLFVATSQHTVEVYLLEGSECTLVQTVKTIGLAWKGAFCVPGNYILLLEDEDGKFNNVRAYFNWDQCKDTDKLTKARIAGSGSPVKNVQQGPQAQCLEVVEVRPKRHVQCFACCNENGNLVLGMRDIISIYRLVVNSSQRDFQHFVDIVVDGFKTTHVDICGAHFAFTSSHEAHVLQINSQKFRISCAALHAVPADSASGKATGSSKPQEGKSHACKSVLDAVTDSKPPMPDNYFVTDSHFTEWTFEARSVTVRPSEPSGATHNRIVLPSILDEEYLKQKDGPAETLGPVSSIPGIAPFKVRHAQKAKSGKRSSPEKVPSYIHLLYCRFPNAEAGLMLAQLLPTYTKAPFTLEKAASAQARTSEAFQSRKLLGMCCLLSTPKQGLVYDITGQVSPLSRYLYTGEAVSLQAGEDFLYAASSSGLETYSHRVSAAAIYNKETFDGQSNACPDPTTDICLVSLRPFLSVQKVVSCDSHVILLCKAPNDEGEESSSDWSVYVLQKAPASDLLDDMIELATGFRQASVSAYQHLITEAHLMMRSKMLQCCHGDEEEEETGERGTIEHLYRETSALLGQIHAQSPNATDWSLAVPYLKMSEHSLSKVLEAITGAFTQPFIPKDHQLGPGLTSFLDSKLFPRGSTEELMDEVIAQRIVDVYCHLAPSRCSQLFLLSEVKCHMSPQKRLEVLQKLKQLQSENSYQWSASDNLAMILINLELGEMEQAKFATSCLTPDEVLHLIPANSSLILDSNRQFTDFARLICKEAMECMVEVLLSLLDHDQLTLKEATSILKEYNPGSGTSCPLLTRLLELVMCSAKWQHLYPEAMQEVVPIYLSQLLHSDQPSMMNTSRACRRTHAHVPQGDGCFAGRFNWLNKLPPFQGSLRQTCTGLEQKARSWRLQRGRSGSVTQPQTPTKSGAPCPCCCCNEVLMRLQSLLCSEHLTDEVALYVIDGIEDMKECRGKGSLQLLCQTKLDTKAALSVVIQEYPSIAVEFSSHHCGHREDLWSHVLVELVKGLEEKTTDGMETRKAVSLQMLSGVLGYLVQELEASALLSLLPSDLPLTLTMPYMERSLLRDRASRLREEIVAAGMESIKGC</sequence>
<evidence type="ECO:0008006" key="5">
    <source>
        <dbReference type="Google" id="ProtNLM"/>
    </source>
</evidence>
<protein>
    <recommendedName>
        <fullName evidence="5">Hermansky-Pudlak syndrome 3 protein homolog</fullName>
    </recommendedName>
</protein>
<dbReference type="AlphaFoldDB" id="A0A7M7NWV3"/>
<dbReference type="PANTHER" id="PTHR28633">
    <property type="entry name" value="HERMANSKY-PUDLAK SYNDROME 3 PROTEIN"/>
    <property type="match status" value="1"/>
</dbReference>
<dbReference type="Pfam" id="PF14763">
    <property type="entry name" value="HPS3_C"/>
    <property type="match status" value="2"/>
</dbReference>
<evidence type="ECO:0000259" key="1">
    <source>
        <dbReference type="Pfam" id="PF14761"/>
    </source>
</evidence>
<name>A0A7M7NWV3_STRPU</name>
<dbReference type="InterPro" id="IPR029438">
    <property type="entry name" value="HPS3_C"/>
</dbReference>
<dbReference type="InterPro" id="IPR029437">
    <property type="entry name" value="HPS3_N"/>
</dbReference>
<dbReference type="Pfam" id="PF14761">
    <property type="entry name" value="HPS3_N"/>
    <property type="match status" value="2"/>
</dbReference>
<dbReference type="InterPro" id="IPR017216">
    <property type="entry name" value="HPS3"/>
</dbReference>
<dbReference type="EnsemblMetazoa" id="XM_030986996">
    <property type="protein sequence ID" value="XP_030842856"/>
    <property type="gene ID" value="LOC587350"/>
</dbReference>
<dbReference type="Proteomes" id="UP000007110">
    <property type="component" value="Unassembled WGS sequence"/>
</dbReference>
<dbReference type="OrthoDB" id="10255480at2759"/>
<dbReference type="GeneID" id="587350"/>
<evidence type="ECO:0000259" key="2">
    <source>
        <dbReference type="Pfam" id="PF14763"/>
    </source>
</evidence>
<dbReference type="InParanoid" id="A0A7M7NWV3"/>
<dbReference type="PANTHER" id="PTHR28633:SF1">
    <property type="entry name" value="BLOC-2 COMPLEX MEMBER HPS3"/>
    <property type="match status" value="1"/>
</dbReference>
<dbReference type="CTD" id="84343"/>
<dbReference type="GO" id="GO:0005737">
    <property type="term" value="C:cytoplasm"/>
    <property type="evidence" value="ECO:0000318"/>
    <property type="project" value="GO_Central"/>
</dbReference>
<reference evidence="3" key="2">
    <citation type="submission" date="2021-01" db="UniProtKB">
        <authorList>
            <consortium name="EnsemblMetazoa"/>
        </authorList>
    </citation>
    <scope>IDENTIFICATION</scope>
</reference>
<feature type="domain" description="BLOC-2 complex member HPS3 N-terminal" evidence="1">
    <location>
        <begin position="3"/>
        <end position="214"/>
    </location>
</feature>